<reference evidence="2 3" key="1">
    <citation type="submission" date="2022-07" db="EMBL/GenBank/DDBJ databases">
        <title>Methylomonas rivi sp. nov., Methylomonas rosea sp. nov., Methylomonas aureus sp. nov. and Methylomonas subterranea sp. nov., four novel methanotrophs isolated from a freshwater creek and the deep terrestrial subsurface.</title>
        <authorList>
            <person name="Abin C."/>
            <person name="Sankaranarayanan K."/>
            <person name="Garner C."/>
            <person name="Sindelar R."/>
            <person name="Kotary K."/>
            <person name="Garner R."/>
            <person name="Barclay S."/>
            <person name="Lawson P."/>
            <person name="Krumholz L."/>
        </authorList>
    </citation>
    <scope>NUCLEOTIDE SEQUENCE [LARGE SCALE GENOMIC DNA]</scope>
    <source>
        <strain evidence="2 3">WSC-6</strain>
    </source>
</reference>
<dbReference type="InterPro" id="IPR012349">
    <property type="entry name" value="Split_barrel_FMN-bd"/>
</dbReference>
<organism evidence="2 3">
    <name type="scientific">Methylomonas rivi</name>
    <dbReference type="NCBI Taxonomy" id="2952226"/>
    <lineage>
        <taxon>Bacteria</taxon>
        <taxon>Pseudomonadati</taxon>
        <taxon>Pseudomonadota</taxon>
        <taxon>Gammaproteobacteria</taxon>
        <taxon>Methylococcales</taxon>
        <taxon>Methylococcaceae</taxon>
        <taxon>Methylomonas</taxon>
    </lineage>
</organism>
<dbReference type="Pfam" id="PF01243">
    <property type="entry name" value="PNPOx_N"/>
    <property type="match status" value="1"/>
</dbReference>
<dbReference type="SUPFAM" id="SSF50475">
    <property type="entry name" value="FMN-binding split barrel"/>
    <property type="match status" value="1"/>
</dbReference>
<evidence type="ECO:0000259" key="1">
    <source>
        <dbReference type="Pfam" id="PF01243"/>
    </source>
</evidence>
<sequence>MASAFADIAFTASVKAAQSSYGSRQANRGFELAEDPRNSLTPRETAFIAERDSFYQATVSESGWPYVQHRGGPKGFLKVLDERHIGYADFRGNVQYLSVGNLNANERISLILMDYPNRRRLKIWGRARIAHEADEPDLIARLEVPDYRARVERGLLITVEALDWNCPQHITRRYSEAEMQGLLAAVLDENRLLKAQLAELSAGH</sequence>
<dbReference type="Proteomes" id="UP001524586">
    <property type="component" value="Unassembled WGS sequence"/>
</dbReference>
<protein>
    <submittedName>
        <fullName evidence="2">Pyridoxamine 5'-phosphate oxidase family protein</fullName>
    </submittedName>
</protein>
<feature type="domain" description="Pyridoxamine 5'-phosphate oxidase N-terminal" evidence="1">
    <location>
        <begin position="42"/>
        <end position="141"/>
    </location>
</feature>
<comment type="caution">
    <text evidence="2">The sequence shown here is derived from an EMBL/GenBank/DDBJ whole genome shotgun (WGS) entry which is preliminary data.</text>
</comment>
<dbReference type="PANTHER" id="PTHR42815">
    <property type="entry name" value="FAD-BINDING, PUTATIVE (AFU_ORTHOLOGUE AFUA_6G07600)-RELATED"/>
    <property type="match status" value="1"/>
</dbReference>
<accession>A0ABT1UAY5</accession>
<dbReference type="PANTHER" id="PTHR42815:SF2">
    <property type="entry name" value="FAD-BINDING, PUTATIVE (AFU_ORTHOLOGUE AFUA_6G07600)-RELATED"/>
    <property type="match status" value="1"/>
</dbReference>
<proteinExistence type="predicted"/>
<dbReference type="RefSeq" id="WP_256617404.1">
    <property type="nucleotide sequence ID" value="NZ_JANIBK010000312.1"/>
</dbReference>
<dbReference type="EMBL" id="JANIBK010000312">
    <property type="protein sequence ID" value="MCQ8131023.1"/>
    <property type="molecule type" value="Genomic_DNA"/>
</dbReference>
<dbReference type="Gene3D" id="2.30.110.10">
    <property type="entry name" value="Electron Transport, Fmn-binding Protein, Chain A"/>
    <property type="match status" value="1"/>
</dbReference>
<dbReference type="InterPro" id="IPR011576">
    <property type="entry name" value="Pyridox_Oxase_N"/>
</dbReference>
<gene>
    <name evidence="2" type="ORF">NP596_21390</name>
</gene>
<evidence type="ECO:0000313" key="2">
    <source>
        <dbReference type="EMBL" id="MCQ8131023.1"/>
    </source>
</evidence>
<evidence type="ECO:0000313" key="3">
    <source>
        <dbReference type="Proteomes" id="UP001524586"/>
    </source>
</evidence>
<keyword evidence="3" id="KW-1185">Reference proteome</keyword>
<name>A0ABT1UAY5_9GAMM</name>